<dbReference type="CDD" id="cd00146">
    <property type="entry name" value="PKD"/>
    <property type="match status" value="1"/>
</dbReference>
<keyword evidence="7" id="KW-0645">Protease</keyword>
<dbReference type="Pfam" id="PF04151">
    <property type="entry name" value="PPC"/>
    <property type="match status" value="2"/>
</dbReference>
<keyword evidence="6" id="KW-0964">Secreted</keyword>
<dbReference type="Gene3D" id="2.60.120.380">
    <property type="match status" value="3"/>
</dbReference>
<evidence type="ECO:0000256" key="3">
    <source>
        <dbReference type="ARBA" id="ARBA00001947"/>
    </source>
</evidence>
<keyword evidence="10 21" id="KW-0378">Hydrolase</keyword>
<dbReference type="InterPro" id="IPR002169">
    <property type="entry name" value="Peptidase_M9A/M9B"/>
</dbReference>
<evidence type="ECO:0000256" key="16">
    <source>
        <dbReference type="ARBA" id="ARBA00034318"/>
    </source>
</evidence>
<keyword evidence="14" id="KW-0482">Metalloprotease</keyword>
<feature type="region of interest" description="Disordered" evidence="18">
    <location>
        <begin position="953"/>
        <end position="1004"/>
    </location>
</feature>
<dbReference type="InterPro" id="IPR000601">
    <property type="entry name" value="PKD_dom"/>
</dbReference>
<sequence>MKRKILTILCALALSFSLSSKCFASISVPTNSTNENHLSKISSVDEINSENNYDKVKGAEKTYSEPTTKKYSFKDLNQLSNEEIIELSSKISWKDISDIFKYNDDTQKFYSDKNRVQAMIDGLYQKASTFTATDDNGIDTLVEILRSGFYLGFYNDSLKYLKDRNFHDKCIPALIAMENNPNFKLGEEGQDKVVLAFGKLIGNASCNPEIVNKSVAILEQYNNEIINEYPEDRLKSDAVLKIMSEITYDINEYSYNHNITDGKNTPWSGKIDTFINAVSKFASITDITEENGWLINNGIYFTGKLAKYHSNSKIPHKVIDTCLHTLPNSSEQYITALSSLRDEFKCETSSGSLVDVEKILEDEKNIFLPKTYTFDDGKMIIKAGDKVSEAKIQRLYWASKEVKSQFHRLIGSDTPLEPGNADDVLTMVIYNNPQEYKVNRLLYGYSVDNGGIYIEGKGTFFTYERTPNDSIFSLEELFRHEYTHYLQGRYLVPGLFNQGDFYKGNPSRLTWFEEGSAEFFAGSTRNTILPRKSMVSGIGKSEAERLSANNLFHSSYSDGWDFYNYGYAFSDYMYNNNRPLFKNLVDSMKSNDVDNYDSIISSSSKDKNLDRQYQKHMDKLVNNYDNYKIPLVSDDYMKKCTNKSLDQIKKDIEKTMGLSNSEIVKEKSEYFNTYTLKSTYKLGLNKDENENWNLMNKKINETLEKLDKLGWNGYKTVTAYFINPKVNSYNEVEYDVVFHGLLSHNENFSEETSISLKCPSECNVGEKIPFTSECSTDNSEIVSYKWDFGDGNTSTEKDPIYTYKKPGNYTVKLTVLDSRGLEVEETSEIVIHKILNGNPVTEKEYNNDFENANKIHLNDLVSGNLQADDLQDTFSFEVTKPDDITITLESNSCEKNNLVWVLFNTEDTNKSIAFPEYNMNQLSKTISLEPGKYYLIVYQCSKEKTDYKFVIEGSSDENSETKPDEIPEVNPDENSETKPDEIPEVNPDENSETKPDEAPDYDTINVKEEEYNDDFESANSIFKNQVMSGNLDPSDRCDTYCFNALSAGTINVTLENTNSDSSTVNWLAFNNEDTSNYIGYASKQDGNKFSGSFKVDKPGKYYIVAYETNGNSSDYKLKVDGNIEKSSTSNDVVEDKNDDSFESANKITTHSTISDSLNGDDNQDIYCFDVTKAQDLAINLKSLDNLGVAWQLFSEKDLNNYISYGSKSGNSVIGNVNVTPGKYYLLVYKYSSDDGTYKLTIKQI</sequence>
<dbReference type="RefSeq" id="WP_219778694.1">
    <property type="nucleotide sequence ID" value="NZ_JAHXPT010000003.1"/>
</dbReference>
<evidence type="ECO:0000256" key="17">
    <source>
        <dbReference type="ARBA" id="ARBA00034362"/>
    </source>
</evidence>
<dbReference type="Gene3D" id="1.10.390.20">
    <property type="match status" value="1"/>
</dbReference>
<comment type="caution">
    <text evidence="21">The sequence shown here is derived from an EMBL/GenBank/DDBJ whole genome shotgun (WGS) entry which is preliminary data.</text>
</comment>
<comment type="similarity">
    <text evidence="16">Belongs to the peptidase M9B family. Collagenase subfamily.</text>
</comment>
<evidence type="ECO:0000256" key="2">
    <source>
        <dbReference type="ARBA" id="ARBA00001913"/>
    </source>
</evidence>
<evidence type="ECO:0000256" key="10">
    <source>
        <dbReference type="ARBA" id="ARBA00022801"/>
    </source>
</evidence>
<evidence type="ECO:0000313" key="22">
    <source>
        <dbReference type="Proteomes" id="UP001519921"/>
    </source>
</evidence>
<accession>A0ABS7ALX7</accession>
<dbReference type="EC" id="3.4.24.3" evidence="5"/>
<dbReference type="Pfam" id="PF08453">
    <property type="entry name" value="Peptidase_M9_N"/>
    <property type="match status" value="1"/>
</dbReference>
<gene>
    <name evidence="21" type="ORF">KYD98_06045</name>
</gene>
<dbReference type="InterPro" id="IPR022409">
    <property type="entry name" value="PKD/Chitinase_dom"/>
</dbReference>
<keyword evidence="11" id="KW-0862">Zinc</keyword>
<dbReference type="Gene3D" id="2.60.40.10">
    <property type="entry name" value="Immunoglobulins"/>
    <property type="match status" value="1"/>
</dbReference>
<feature type="chain" id="PRO_5047173495" description="microbial collagenase" evidence="19">
    <location>
        <begin position="25"/>
        <end position="1244"/>
    </location>
</feature>
<keyword evidence="22" id="KW-1185">Reference proteome</keyword>
<evidence type="ECO:0000256" key="14">
    <source>
        <dbReference type="ARBA" id="ARBA00023049"/>
    </source>
</evidence>
<dbReference type="InterPro" id="IPR041379">
    <property type="entry name" value="ColG_subdomain"/>
</dbReference>
<evidence type="ECO:0000256" key="19">
    <source>
        <dbReference type="SAM" id="SignalP"/>
    </source>
</evidence>
<dbReference type="SUPFAM" id="SSF49299">
    <property type="entry name" value="PKD domain"/>
    <property type="match status" value="1"/>
</dbReference>
<keyword evidence="12" id="KW-0106">Calcium</keyword>
<evidence type="ECO:0000256" key="13">
    <source>
        <dbReference type="ARBA" id="ARBA00023026"/>
    </source>
</evidence>
<dbReference type="PROSITE" id="PS50093">
    <property type="entry name" value="PKD"/>
    <property type="match status" value="1"/>
</dbReference>
<dbReference type="InterPro" id="IPR007280">
    <property type="entry name" value="Peptidase_C_arc/bac"/>
</dbReference>
<keyword evidence="8" id="KW-0479">Metal-binding</keyword>
<evidence type="ECO:0000256" key="4">
    <source>
        <dbReference type="ARBA" id="ARBA00004613"/>
    </source>
</evidence>
<evidence type="ECO:0000256" key="6">
    <source>
        <dbReference type="ARBA" id="ARBA00022525"/>
    </source>
</evidence>
<evidence type="ECO:0000313" key="21">
    <source>
        <dbReference type="EMBL" id="MBW6409647.1"/>
    </source>
</evidence>
<evidence type="ECO:0000256" key="1">
    <source>
        <dbReference type="ARBA" id="ARBA00000424"/>
    </source>
</evidence>
<feature type="signal peptide" evidence="19">
    <location>
        <begin position="1"/>
        <end position="24"/>
    </location>
</feature>
<dbReference type="Gene3D" id="3.40.30.160">
    <property type="entry name" value="Collagenase ColT, N-terminal domain"/>
    <property type="match status" value="1"/>
</dbReference>
<dbReference type="PANTHER" id="PTHR13062:SF9">
    <property type="entry name" value="MICROBIAL COLLAGENASE"/>
    <property type="match status" value="1"/>
</dbReference>
<evidence type="ECO:0000256" key="7">
    <source>
        <dbReference type="ARBA" id="ARBA00022670"/>
    </source>
</evidence>
<organism evidence="21 22">
    <name type="scientific">Clostridium weizhouense</name>
    <dbReference type="NCBI Taxonomy" id="2859781"/>
    <lineage>
        <taxon>Bacteria</taxon>
        <taxon>Bacillati</taxon>
        <taxon>Bacillota</taxon>
        <taxon>Clostridia</taxon>
        <taxon>Eubacteriales</taxon>
        <taxon>Clostridiaceae</taxon>
        <taxon>Clostridium</taxon>
    </lineage>
</organism>
<dbReference type="Pfam" id="PF01752">
    <property type="entry name" value="Peptidase_M9"/>
    <property type="match status" value="1"/>
</dbReference>
<dbReference type="PANTHER" id="PTHR13062">
    <property type="entry name" value="COLLAGENASE"/>
    <property type="match status" value="1"/>
</dbReference>
<dbReference type="GO" id="GO:0004222">
    <property type="term" value="F:metalloendopeptidase activity"/>
    <property type="evidence" value="ECO:0007669"/>
    <property type="project" value="UniProtKB-EC"/>
</dbReference>
<evidence type="ECO:0000256" key="11">
    <source>
        <dbReference type="ARBA" id="ARBA00022833"/>
    </source>
</evidence>
<dbReference type="SUPFAM" id="SSF89260">
    <property type="entry name" value="Collagen-binding domain"/>
    <property type="match status" value="3"/>
</dbReference>
<evidence type="ECO:0000256" key="12">
    <source>
        <dbReference type="ARBA" id="ARBA00022837"/>
    </source>
</evidence>
<comment type="cofactor">
    <cofactor evidence="3">
        <name>Zn(2+)</name>
        <dbReference type="ChEBI" id="CHEBI:29105"/>
    </cofactor>
</comment>
<dbReference type="Proteomes" id="UP001519921">
    <property type="component" value="Unassembled WGS sequence"/>
</dbReference>
<dbReference type="Gene3D" id="3.30.980.50">
    <property type="match status" value="1"/>
</dbReference>
<feature type="domain" description="PKD" evidence="20">
    <location>
        <begin position="751"/>
        <end position="831"/>
    </location>
</feature>
<evidence type="ECO:0000256" key="5">
    <source>
        <dbReference type="ARBA" id="ARBA00012653"/>
    </source>
</evidence>
<evidence type="ECO:0000256" key="15">
    <source>
        <dbReference type="ARBA" id="ARBA00023145"/>
    </source>
</evidence>
<dbReference type="Pfam" id="PF18911">
    <property type="entry name" value="PKD_4"/>
    <property type="match status" value="1"/>
</dbReference>
<comment type="subcellular location">
    <subcellularLocation>
        <location evidence="4">Secreted</location>
    </subcellularLocation>
</comment>
<dbReference type="PRINTS" id="PR00931">
    <property type="entry name" value="MICOLLPTASE"/>
</dbReference>
<keyword evidence="13" id="KW-0843">Virulence</keyword>
<evidence type="ECO:0000256" key="9">
    <source>
        <dbReference type="ARBA" id="ARBA00022729"/>
    </source>
</evidence>
<evidence type="ECO:0000259" key="20">
    <source>
        <dbReference type="PROSITE" id="PS50093"/>
    </source>
</evidence>
<dbReference type="InterPro" id="IPR013783">
    <property type="entry name" value="Ig-like_fold"/>
</dbReference>
<dbReference type="Pfam" id="PF18496">
    <property type="entry name" value="ColG_sub"/>
    <property type="match status" value="1"/>
</dbReference>
<comment type="cofactor">
    <cofactor evidence="2">
        <name>Ca(2+)</name>
        <dbReference type="ChEBI" id="CHEBI:29108"/>
    </cofactor>
</comment>
<dbReference type="InterPro" id="IPR035986">
    <property type="entry name" value="PKD_dom_sf"/>
</dbReference>
<comment type="catalytic activity">
    <reaction evidence="1">
        <text>Digestion of native collagen in the triple helical region at Xaa-|-Gly bonds. With synthetic peptides, a preference is shown for Gly at P3 and P1', Pro and Ala at P2 and P2', and hydroxyproline, Ala or Arg at P3'.</text>
        <dbReference type="EC" id="3.4.24.3"/>
    </reaction>
</comment>
<keyword evidence="9 19" id="KW-0732">Signal</keyword>
<protein>
    <recommendedName>
        <fullName evidence="5">microbial collagenase</fullName>
        <ecNumber evidence="5">3.4.24.3</ecNumber>
    </recommendedName>
    <alternativeName>
        <fullName evidence="17">Microbial collagenase</fullName>
    </alternativeName>
</protein>
<proteinExistence type="inferred from homology"/>
<reference evidence="21 22" key="1">
    <citation type="submission" date="2021-07" db="EMBL/GenBank/DDBJ databases">
        <title>Clostridium weizhouense sp. nov., an anaerobic bacterium isolated from activated sludge of Petroleum wastewater.</title>
        <authorList>
            <person name="Li Q."/>
        </authorList>
    </citation>
    <scope>NUCLEOTIDE SEQUENCE [LARGE SCALE GENOMIC DNA]</scope>
    <source>
        <strain evidence="21 22">YB-6</strain>
    </source>
</reference>
<dbReference type="EMBL" id="JAHXPT010000003">
    <property type="protein sequence ID" value="MBW6409647.1"/>
    <property type="molecule type" value="Genomic_DNA"/>
</dbReference>
<evidence type="ECO:0000256" key="8">
    <source>
        <dbReference type="ARBA" id="ARBA00022723"/>
    </source>
</evidence>
<evidence type="ECO:0000256" key="18">
    <source>
        <dbReference type="SAM" id="MobiDB-lite"/>
    </source>
</evidence>
<keyword evidence="15" id="KW-0865">Zymogen</keyword>
<dbReference type="InterPro" id="IPR013661">
    <property type="entry name" value="Peptidase_M9_N_dom"/>
</dbReference>
<name>A0ABS7ALX7_9CLOT</name>
<dbReference type="SMART" id="SM00089">
    <property type="entry name" value="PKD"/>
    <property type="match status" value="1"/>
</dbReference>